<dbReference type="Gene3D" id="3.40.390.10">
    <property type="entry name" value="Collagenase (Catalytic Domain)"/>
    <property type="match status" value="1"/>
</dbReference>
<sequence length="266" mass="31547">MTDSLGLDEEETSGRMKVTQLEELIPEIKWGDMLRATLDQFDLDLDVDSLIVTLHCNKYVPELVELLQDTPKRVIVNYMLWRFVLRYMPYISNYFEQLWQQFRSETSDISKDVAFLYLWNINISTATGTYSFIKILVQVNIDQDTRVFGEIDAMVEEVREAFRMVIDRQDWLQPEMKELCSDKLDIMGKKIGYPEYIESIELLDAEFEELDILEDHFLNNIIRMKKHEVWKELKKLSRPVDKNRDWLIQPLVVNAFHNPTANEIIL</sequence>
<evidence type="ECO:0000256" key="1">
    <source>
        <dbReference type="ARBA" id="ARBA00007357"/>
    </source>
</evidence>
<dbReference type="PANTHER" id="PTHR11733:SF167">
    <property type="entry name" value="FI17812P1-RELATED"/>
    <property type="match status" value="1"/>
</dbReference>
<name>A0AAV2SR49_MEGNR</name>
<keyword evidence="4" id="KW-1185">Reference proteome</keyword>
<feature type="domain" description="Peptidase M13 N-terminal" evidence="2">
    <location>
        <begin position="8"/>
        <end position="194"/>
    </location>
</feature>
<reference evidence="3 4" key="1">
    <citation type="submission" date="2024-05" db="EMBL/GenBank/DDBJ databases">
        <authorList>
            <person name="Wallberg A."/>
        </authorList>
    </citation>
    <scope>NUCLEOTIDE SEQUENCE [LARGE SCALE GENOMIC DNA]</scope>
</reference>
<dbReference type="GO" id="GO:0016485">
    <property type="term" value="P:protein processing"/>
    <property type="evidence" value="ECO:0007669"/>
    <property type="project" value="TreeGrafter"/>
</dbReference>
<dbReference type="Proteomes" id="UP001497623">
    <property type="component" value="Unassembled WGS sequence"/>
</dbReference>
<protein>
    <recommendedName>
        <fullName evidence="2">Peptidase M13 N-terminal domain-containing protein</fullName>
    </recommendedName>
</protein>
<accession>A0AAV2SR49</accession>
<dbReference type="EMBL" id="CAXKWB010091241">
    <property type="protein sequence ID" value="CAL4215897.1"/>
    <property type="molecule type" value="Genomic_DNA"/>
</dbReference>
<dbReference type="SUPFAM" id="SSF55486">
    <property type="entry name" value="Metalloproteases ('zincins'), catalytic domain"/>
    <property type="match status" value="1"/>
</dbReference>
<dbReference type="PROSITE" id="PS51885">
    <property type="entry name" value="NEPRILYSIN"/>
    <property type="match status" value="1"/>
</dbReference>
<dbReference type="GO" id="GO:0004222">
    <property type="term" value="F:metalloendopeptidase activity"/>
    <property type="evidence" value="ECO:0007669"/>
    <property type="project" value="InterPro"/>
</dbReference>
<dbReference type="GO" id="GO:0005886">
    <property type="term" value="C:plasma membrane"/>
    <property type="evidence" value="ECO:0007669"/>
    <property type="project" value="TreeGrafter"/>
</dbReference>
<dbReference type="InterPro" id="IPR042089">
    <property type="entry name" value="Peptidase_M13_dom_2"/>
</dbReference>
<feature type="non-terminal residue" evidence="3">
    <location>
        <position position="266"/>
    </location>
</feature>
<organism evidence="3 4">
    <name type="scientific">Meganyctiphanes norvegica</name>
    <name type="common">Northern krill</name>
    <name type="synonym">Thysanopoda norvegica</name>
    <dbReference type="NCBI Taxonomy" id="48144"/>
    <lineage>
        <taxon>Eukaryota</taxon>
        <taxon>Metazoa</taxon>
        <taxon>Ecdysozoa</taxon>
        <taxon>Arthropoda</taxon>
        <taxon>Crustacea</taxon>
        <taxon>Multicrustacea</taxon>
        <taxon>Malacostraca</taxon>
        <taxon>Eumalacostraca</taxon>
        <taxon>Eucarida</taxon>
        <taxon>Euphausiacea</taxon>
        <taxon>Euphausiidae</taxon>
        <taxon>Meganyctiphanes</taxon>
    </lineage>
</organism>
<dbReference type="PANTHER" id="PTHR11733">
    <property type="entry name" value="ZINC METALLOPROTEASE FAMILY M13 NEPRILYSIN-RELATED"/>
    <property type="match status" value="1"/>
</dbReference>
<evidence type="ECO:0000313" key="4">
    <source>
        <dbReference type="Proteomes" id="UP001497623"/>
    </source>
</evidence>
<evidence type="ECO:0000259" key="2">
    <source>
        <dbReference type="Pfam" id="PF05649"/>
    </source>
</evidence>
<comment type="similarity">
    <text evidence="1">Belongs to the peptidase M13 family.</text>
</comment>
<gene>
    <name evidence="3" type="ORF">MNOR_LOCUS38725</name>
</gene>
<dbReference type="InterPro" id="IPR024079">
    <property type="entry name" value="MetalloPept_cat_dom_sf"/>
</dbReference>
<dbReference type="Gene3D" id="1.10.1380.10">
    <property type="entry name" value="Neutral endopeptidase , domain2"/>
    <property type="match status" value="1"/>
</dbReference>
<comment type="caution">
    <text evidence="3">The sequence shown here is derived from an EMBL/GenBank/DDBJ whole genome shotgun (WGS) entry which is preliminary data.</text>
</comment>
<evidence type="ECO:0000313" key="3">
    <source>
        <dbReference type="EMBL" id="CAL4215897.1"/>
    </source>
</evidence>
<dbReference type="InterPro" id="IPR000718">
    <property type="entry name" value="Peptidase_M13"/>
</dbReference>
<dbReference type="InterPro" id="IPR008753">
    <property type="entry name" value="Peptidase_M13_N"/>
</dbReference>
<dbReference type="Pfam" id="PF05649">
    <property type="entry name" value="Peptidase_M13_N"/>
    <property type="match status" value="1"/>
</dbReference>
<proteinExistence type="inferred from homology"/>
<dbReference type="AlphaFoldDB" id="A0AAV2SR49"/>